<keyword evidence="11" id="KW-0175">Coiled coil</keyword>
<comment type="similarity">
    <text evidence="4">Belongs to the junctophilin family.</text>
</comment>
<evidence type="ECO:0000256" key="4">
    <source>
        <dbReference type="ARBA" id="ARBA00008599"/>
    </source>
</evidence>
<evidence type="ECO:0000256" key="2">
    <source>
        <dbReference type="ARBA" id="ARBA00004184"/>
    </source>
</evidence>
<evidence type="ECO:0000256" key="3">
    <source>
        <dbReference type="ARBA" id="ARBA00004236"/>
    </source>
</evidence>
<feature type="region of interest" description="Disordered" evidence="12">
    <location>
        <begin position="168"/>
        <end position="191"/>
    </location>
</feature>
<organism evidence="14 15">
    <name type="scientific">Syphacia muris</name>
    <dbReference type="NCBI Taxonomy" id="451379"/>
    <lineage>
        <taxon>Eukaryota</taxon>
        <taxon>Metazoa</taxon>
        <taxon>Ecdysozoa</taxon>
        <taxon>Nematoda</taxon>
        <taxon>Chromadorea</taxon>
        <taxon>Rhabditida</taxon>
        <taxon>Spirurina</taxon>
        <taxon>Oxyuridomorpha</taxon>
        <taxon>Oxyuroidea</taxon>
        <taxon>Oxyuridae</taxon>
        <taxon>Syphacia</taxon>
    </lineage>
</organism>
<sequence length="709" mass="79957">MNGGRFEFDDGGTYCGGWEDGKAYGYGVCTGPKNRGEYAGAYHYGFEVSGVYTWPAGHTYSGQWQNGMRHGLGIERYGKWVYRGEWTQSLKGRYGQRYSTTSQAKYEGTWQNGFHDGLGTETYADGGTYQGQWQRGVRHGYGIRKSAQYGVAAMFRSRMRNNISLTSLRSDCDDEGNDNGKKKDQDAGRGGFVLRTRSEVPTKRRRSLSERSLAVKRTILSGLRITKQRSTGDIHQRVVNNTGSLRSSGSTMSCISDDFDHRVGREHFDEHIEPNTVEIYKGEWKSDKRSGFGIGERSDGLKYEGEWFNNKKWGYGVTSFRDGTKEEGRYKNNVLVCSSKKKGLMFVRSSRMRERIEDAVREAQKAAVSAEQKADIAASRTITAREKAEEAEFASRQAQEDANTARLTAKQFSPGYKQPGADTLRVKLQPNHVSFETTSGISSSTRLRYNTDDGIPLTAPHQRSRHNATEPTQSVQFIDTPSSIGTNLDVTTAQSPMTFTAPGSSSPEVTTSEFSELGSNVIVKNTPSLPSSRMSLSDDHYDQYMMVASNNQSKLLRRNRPSLTRQPDAIHDCFSNYALIFIFSFLSALNRRSTLASSRDRRVEEAGTSKTDANSDSRGSLPNLNELEASEVYIRREDAARLASRQRQEIQRQLEEEELLKSNPLRYLFHPTFKAWLVRYRIPLLLILLNVSLFLLFYNIFLYGGKKQR</sequence>
<dbReference type="GO" id="GO:0005789">
    <property type="term" value="C:endoplasmic reticulum membrane"/>
    <property type="evidence" value="ECO:0007669"/>
    <property type="project" value="UniProtKB-SubCell"/>
</dbReference>
<evidence type="ECO:0000256" key="10">
    <source>
        <dbReference type="ARBA" id="ARBA00023136"/>
    </source>
</evidence>
<dbReference type="AlphaFoldDB" id="A0A0N5B148"/>
<keyword evidence="6 13" id="KW-0812">Transmembrane</keyword>
<evidence type="ECO:0000256" key="12">
    <source>
        <dbReference type="SAM" id="MobiDB-lite"/>
    </source>
</evidence>
<keyword evidence="14" id="KW-1185">Reference proteome</keyword>
<keyword evidence="8" id="KW-0256">Endoplasmic reticulum</keyword>
<keyword evidence="7" id="KW-0677">Repeat</keyword>
<dbReference type="InterPro" id="IPR003409">
    <property type="entry name" value="MORN"/>
</dbReference>
<comment type="subcellular location">
    <subcellularLocation>
        <location evidence="3">Cell membrane</location>
    </subcellularLocation>
    <subcellularLocation>
        <location evidence="2">Endomembrane system</location>
        <topology evidence="2">Peripheral membrane protein</topology>
    </subcellularLocation>
    <subcellularLocation>
        <location evidence="1">Endoplasmic reticulum membrane</location>
        <topology evidence="1">Single-pass type IV membrane protein</topology>
    </subcellularLocation>
</comment>
<evidence type="ECO:0000313" key="15">
    <source>
        <dbReference type="WBParaSite" id="SMUV_0001100001-mRNA-1"/>
    </source>
</evidence>
<evidence type="ECO:0000256" key="9">
    <source>
        <dbReference type="ARBA" id="ARBA00022989"/>
    </source>
</evidence>
<evidence type="ECO:0000313" key="14">
    <source>
        <dbReference type="Proteomes" id="UP000046393"/>
    </source>
</evidence>
<feature type="coiled-coil region" evidence="11">
    <location>
        <begin position="636"/>
        <end position="663"/>
    </location>
</feature>
<dbReference type="Gene3D" id="2.20.110.10">
    <property type="entry name" value="Histone H3 K4-specific methyltransferase SET7/9 N-terminal domain"/>
    <property type="match status" value="2"/>
</dbReference>
<keyword evidence="10 13" id="KW-0472">Membrane</keyword>
<dbReference type="GO" id="GO:0030314">
    <property type="term" value="C:junctional membrane complex"/>
    <property type="evidence" value="ECO:0007669"/>
    <property type="project" value="InterPro"/>
</dbReference>
<dbReference type="WBParaSite" id="SMUV_0001100001-mRNA-1">
    <property type="protein sequence ID" value="SMUV_0001100001-mRNA-1"/>
    <property type="gene ID" value="SMUV_0001100001"/>
</dbReference>
<proteinExistence type="inferred from homology"/>
<dbReference type="SMART" id="SM00698">
    <property type="entry name" value="MORN"/>
    <property type="match status" value="6"/>
</dbReference>
<dbReference type="Pfam" id="PF02493">
    <property type="entry name" value="MORN"/>
    <property type="match status" value="7"/>
</dbReference>
<feature type="compositionally biased region" description="Polar residues" evidence="12">
    <location>
        <begin position="608"/>
        <end position="622"/>
    </location>
</feature>
<evidence type="ECO:0000256" key="6">
    <source>
        <dbReference type="ARBA" id="ARBA00022692"/>
    </source>
</evidence>
<dbReference type="PANTHER" id="PTHR23085:SF16">
    <property type="entry name" value="GH28348P"/>
    <property type="match status" value="1"/>
</dbReference>
<dbReference type="PANTHER" id="PTHR23085">
    <property type="entry name" value="GH28348P"/>
    <property type="match status" value="1"/>
</dbReference>
<feature type="compositionally biased region" description="Basic and acidic residues" evidence="12">
    <location>
        <begin position="178"/>
        <end position="187"/>
    </location>
</feature>
<dbReference type="STRING" id="451379.A0A0N5B148"/>
<accession>A0A0N5B148</accession>
<evidence type="ECO:0000256" key="13">
    <source>
        <dbReference type="SAM" id="Phobius"/>
    </source>
</evidence>
<feature type="region of interest" description="Disordered" evidence="12">
    <location>
        <begin position="597"/>
        <end position="622"/>
    </location>
</feature>
<name>A0A0N5B148_9BILA</name>
<reference evidence="15" key="1">
    <citation type="submission" date="2017-02" db="UniProtKB">
        <authorList>
            <consortium name="WormBaseParasite"/>
        </authorList>
    </citation>
    <scope>IDENTIFICATION</scope>
</reference>
<feature type="compositionally biased region" description="Basic and acidic residues" evidence="12">
    <location>
        <begin position="598"/>
        <end position="607"/>
    </location>
</feature>
<evidence type="ECO:0000256" key="5">
    <source>
        <dbReference type="ARBA" id="ARBA00022475"/>
    </source>
</evidence>
<keyword evidence="5" id="KW-1003">Cell membrane</keyword>
<feature type="transmembrane region" description="Helical" evidence="13">
    <location>
        <begin position="684"/>
        <end position="704"/>
    </location>
</feature>
<keyword evidence="9 13" id="KW-1133">Transmembrane helix</keyword>
<evidence type="ECO:0000256" key="7">
    <source>
        <dbReference type="ARBA" id="ARBA00022737"/>
    </source>
</evidence>
<evidence type="ECO:0000256" key="8">
    <source>
        <dbReference type="ARBA" id="ARBA00022824"/>
    </source>
</evidence>
<feature type="compositionally biased region" description="Polar residues" evidence="12">
    <location>
        <begin position="396"/>
        <end position="406"/>
    </location>
</feature>
<dbReference type="InterPro" id="IPR017191">
    <property type="entry name" value="Junctophilin"/>
</dbReference>
<evidence type="ECO:0000256" key="11">
    <source>
        <dbReference type="SAM" id="Coils"/>
    </source>
</evidence>
<dbReference type="Proteomes" id="UP000046393">
    <property type="component" value="Unplaced"/>
</dbReference>
<dbReference type="FunFam" id="2.20.110.10:FF:000001">
    <property type="entry name" value="Junctophilin"/>
    <property type="match status" value="1"/>
</dbReference>
<evidence type="ECO:0000256" key="1">
    <source>
        <dbReference type="ARBA" id="ARBA00004163"/>
    </source>
</evidence>
<feature type="region of interest" description="Disordered" evidence="12">
    <location>
        <begin position="393"/>
        <end position="421"/>
    </location>
</feature>
<protein>
    <submittedName>
        <fullName evidence="15">Junctophilin</fullName>
    </submittedName>
</protein>
<dbReference type="SUPFAM" id="SSF82185">
    <property type="entry name" value="Histone H3 K4-specific methyltransferase SET7/9 N-terminal domain"/>
    <property type="match status" value="2"/>
</dbReference>
<dbReference type="GO" id="GO:0005886">
    <property type="term" value="C:plasma membrane"/>
    <property type="evidence" value="ECO:0007669"/>
    <property type="project" value="UniProtKB-SubCell"/>
</dbReference>